<dbReference type="Proteomes" id="UP000217209">
    <property type="component" value="Chromosome"/>
</dbReference>
<name>A0A1Q2HVA0_9CORY</name>
<proteinExistence type="predicted"/>
<evidence type="ECO:0000259" key="2">
    <source>
        <dbReference type="PROSITE" id="PS50966"/>
    </source>
</evidence>
<dbReference type="KEGG" id="cgv:CGLAU_04015"/>
<evidence type="ECO:0000256" key="1">
    <source>
        <dbReference type="PROSITE-ProRule" id="PRU00325"/>
    </source>
</evidence>
<dbReference type="GO" id="GO:0008270">
    <property type="term" value="F:zinc ion binding"/>
    <property type="evidence" value="ECO:0007669"/>
    <property type="project" value="UniProtKB-KW"/>
</dbReference>
<dbReference type="PROSITE" id="PS50966">
    <property type="entry name" value="ZF_SWIM"/>
    <property type="match status" value="1"/>
</dbReference>
<reference evidence="3 4" key="1">
    <citation type="submission" date="2016-12" db="EMBL/GenBank/DDBJ databases">
        <authorList>
            <person name="Song W.-J."/>
            <person name="Kurnit D.M."/>
        </authorList>
    </citation>
    <scope>NUCLEOTIDE SEQUENCE [LARGE SCALE GENOMIC DNA]</scope>
    <source>
        <strain evidence="3 4">DSM 30827</strain>
    </source>
</reference>
<keyword evidence="4" id="KW-1185">Reference proteome</keyword>
<gene>
    <name evidence="3" type="ORF">CGLAU_04015</name>
</gene>
<keyword evidence="1" id="KW-0863">Zinc-finger</keyword>
<dbReference type="EMBL" id="CP019688">
    <property type="protein sequence ID" value="AQQ14779.1"/>
    <property type="molecule type" value="Genomic_DNA"/>
</dbReference>
<feature type="domain" description="SWIM-type" evidence="2">
    <location>
        <begin position="58"/>
        <end position="93"/>
    </location>
</feature>
<dbReference type="RefSeq" id="WP_095659571.1">
    <property type="nucleotide sequence ID" value="NZ_CP019688.1"/>
</dbReference>
<evidence type="ECO:0000313" key="3">
    <source>
        <dbReference type="EMBL" id="AQQ14779.1"/>
    </source>
</evidence>
<keyword evidence="1" id="KW-0862">Zinc</keyword>
<sequence length="330" mass="36671" precursor="true">MEEQRIIARLREFSATQLDQVAKPVSIARATDIPGDYIALLEVQDDELQAQIVGTQPYLITLRLTAKGVSASCTCSVRDEWCKHAIAVAVHAAELKPGGHPLLDAALDRMTAVELVQLVNALRAELPQVEPVLTRLAMPHWFDPNYSEAGGAKETHAVLREQFLAEPSIATFAAYLDAPEQTYIETMITLAELGRDTDYATFELMAATEFSLYEEGLLTIETSSVDSFVAATWAVGVELPRDPVTAVRRLFAYFRLWLTQASSELPPPRTPDSAAHVALRIAQLQLLLMQVEDPDLATDGLYQWEGQLDLLRSEFQFWPHFADALADYEL</sequence>
<keyword evidence="1" id="KW-0479">Metal-binding</keyword>
<dbReference type="OrthoDB" id="4427603at2"/>
<protein>
    <recommendedName>
        <fullName evidence="2">SWIM-type domain-containing protein</fullName>
    </recommendedName>
</protein>
<dbReference type="Pfam" id="PF04434">
    <property type="entry name" value="SWIM"/>
    <property type="match status" value="1"/>
</dbReference>
<organism evidence="3 4">
    <name type="scientific">Corynebacterium glaucum</name>
    <dbReference type="NCBI Taxonomy" id="187491"/>
    <lineage>
        <taxon>Bacteria</taxon>
        <taxon>Bacillati</taxon>
        <taxon>Actinomycetota</taxon>
        <taxon>Actinomycetes</taxon>
        <taxon>Mycobacteriales</taxon>
        <taxon>Corynebacteriaceae</taxon>
        <taxon>Corynebacterium</taxon>
    </lineage>
</organism>
<evidence type="ECO:0000313" key="4">
    <source>
        <dbReference type="Proteomes" id="UP000217209"/>
    </source>
</evidence>
<accession>A0A1Q2HVA0</accession>
<dbReference type="InterPro" id="IPR007527">
    <property type="entry name" value="Znf_SWIM"/>
</dbReference>
<dbReference type="AlphaFoldDB" id="A0A1Q2HVA0"/>